<gene>
    <name evidence="3" type="ORF">MPDQ_003524</name>
</gene>
<dbReference type="SUPFAM" id="SSF81383">
    <property type="entry name" value="F-box domain"/>
    <property type="match status" value="1"/>
</dbReference>
<name>A0A507QMR1_MONPU</name>
<dbReference type="Proteomes" id="UP000319663">
    <property type="component" value="Unassembled WGS sequence"/>
</dbReference>
<proteinExistence type="predicted"/>
<comment type="caution">
    <text evidence="3">The sequence shown here is derived from an EMBL/GenBank/DDBJ whole genome shotgun (WGS) entry which is preliminary data.</text>
</comment>
<dbReference type="Gene3D" id="1.20.1280.50">
    <property type="match status" value="1"/>
</dbReference>
<feature type="region of interest" description="Disordered" evidence="1">
    <location>
        <begin position="290"/>
        <end position="343"/>
    </location>
</feature>
<protein>
    <recommendedName>
        <fullName evidence="2">F-box domain-containing protein</fullName>
    </recommendedName>
</protein>
<dbReference type="InterPro" id="IPR001810">
    <property type="entry name" value="F-box_dom"/>
</dbReference>
<feature type="region of interest" description="Disordered" evidence="1">
    <location>
        <begin position="828"/>
        <end position="907"/>
    </location>
</feature>
<evidence type="ECO:0000313" key="4">
    <source>
        <dbReference type="Proteomes" id="UP000319663"/>
    </source>
</evidence>
<dbReference type="PROSITE" id="PS50181">
    <property type="entry name" value="FBOX"/>
    <property type="match status" value="1"/>
</dbReference>
<evidence type="ECO:0000256" key="1">
    <source>
        <dbReference type="SAM" id="MobiDB-lite"/>
    </source>
</evidence>
<reference evidence="3 4" key="1">
    <citation type="submission" date="2019-06" db="EMBL/GenBank/DDBJ databases">
        <title>Wine fermentation using esterase from Monascus purpureus.</title>
        <authorList>
            <person name="Geng C."/>
            <person name="Zhang Y."/>
        </authorList>
    </citation>
    <scope>NUCLEOTIDE SEQUENCE [LARGE SCALE GENOMIC DNA]</scope>
    <source>
        <strain evidence="3">HQ1</strain>
    </source>
</reference>
<feature type="compositionally biased region" description="Acidic residues" evidence="1">
    <location>
        <begin position="514"/>
        <end position="523"/>
    </location>
</feature>
<evidence type="ECO:0000259" key="2">
    <source>
        <dbReference type="PROSITE" id="PS50181"/>
    </source>
</evidence>
<feature type="compositionally biased region" description="Polar residues" evidence="1">
    <location>
        <begin position="542"/>
        <end position="565"/>
    </location>
</feature>
<feature type="compositionally biased region" description="Basic and acidic residues" evidence="1">
    <location>
        <begin position="467"/>
        <end position="487"/>
    </location>
</feature>
<organism evidence="3 4">
    <name type="scientific">Monascus purpureus</name>
    <name type="common">Red mold</name>
    <name type="synonym">Monascus anka</name>
    <dbReference type="NCBI Taxonomy" id="5098"/>
    <lineage>
        <taxon>Eukaryota</taxon>
        <taxon>Fungi</taxon>
        <taxon>Dikarya</taxon>
        <taxon>Ascomycota</taxon>
        <taxon>Pezizomycotina</taxon>
        <taxon>Eurotiomycetes</taxon>
        <taxon>Eurotiomycetidae</taxon>
        <taxon>Eurotiales</taxon>
        <taxon>Aspergillaceae</taxon>
        <taxon>Monascus</taxon>
    </lineage>
</organism>
<evidence type="ECO:0000313" key="3">
    <source>
        <dbReference type="EMBL" id="TQB68405.1"/>
    </source>
</evidence>
<dbReference type="InterPro" id="IPR036047">
    <property type="entry name" value="F-box-like_dom_sf"/>
</dbReference>
<dbReference type="AlphaFoldDB" id="A0A507QMR1"/>
<feature type="region of interest" description="Disordered" evidence="1">
    <location>
        <begin position="466"/>
        <end position="487"/>
    </location>
</feature>
<feature type="region of interest" description="Disordered" evidence="1">
    <location>
        <begin position="513"/>
        <end position="565"/>
    </location>
</feature>
<feature type="domain" description="F-box" evidence="2">
    <location>
        <begin position="5"/>
        <end position="50"/>
    </location>
</feature>
<feature type="compositionally biased region" description="Low complexity" evidence="1">
    <location>
        <begin position="856"/>
        <end position="868"/>
    </location>
</feature>
<dbReference type="EMBL" id="VIFY01000220">
    <property type="protein sequence ID" value="TQB68405.1"/>
    <property type="molecule type" value="Genomic_DNA"/>
</dbReference>
<dbReference type="CDD" id="cd09917">
    <property type="entry name" value="F-box_SF"/>
    <property type="match status" value="1"/>
</dbReference>
<accession>A0A507QMR1</accession>
<feature type="compositionally biased region" description="Low complexity" evidence="1">
    <location>
        <begin position="322"/>
        <end position="335"/>
    </location>
</feature>
<dbReference type="STRING" id="5098.A0A507QMR1"/>
<keyword evidence="4" id="KW-1185">Reference proteome</keyword>
<dbReference type="Pfam" id="PF12937">
    <property type="entry name" value="F-box-like"/>
    <property type="match status" value="1"/>
</dbReference>
<sequence length="1149" mass="126909">MATGKPRLLLLPPETLEHIFGYATPKDLLSLSLVCRLFHQLATSLLYRNIRHVLPVGSGSDRTDRLEIDRLAAVLETLTTSDYNYARFVREISIYSTSAAVSSGISALRGDGGNNEPDYARGRLFSSLLLAVLKKATVLETFRCNLRMEIHQSVFAALSKLPSLQDLHVRLPIASAVGSTPVYGMPFGVSPPMAFHSSHHHHHHHHTLHDPDYVPDESIVEGAGNNPSKKTTGDETLFAHFSGLRSLAVLEMDDLERVSEIAQCISSSYSTLKSLKLSFSDSLALKARKKFPSGTSDSDSASDEDDFGGPIPLVPQPAFVNTSPGSGPSATGPSTEADVRRERGDQESVLAQIFGLDESVSQQFPHIALDKAVAAASQEKLGTLGKVTWRSEDRLFVKELHQAAQELLTSGEKVPSKVLQAFLKLRNAATEYLEWADKSRSLKVSRISPPGHELVGNVRSTVASVEDNTHETGTIKDEVSSKDTDEDAKALTVNSKGVYPKLADTLSDVIDLDHPDDLEDAGEDQQFLGTDDDHDDNKDQRLNPSLSEHNGNGYNTMSEGHQISSDSKGKMTARELPNSVNFIECEPKHKVASQSIEDYIRKTHGIPLESLSIHLIPVKPAVLCRAVDISILKHLSLLNVGPQRNIWTMFQKIPDCQLTSIYTDDVTQTFLSFVNGLDKVTELFLIERSGQSAVQPFAPKTTVKIEDIRQQILKKHMKNLRRLMIRNDEDSSWALNSKSVRCLTKSGLNLIELSVGLNSSGFHRLMQGISGLRALIALQLYFFKSDSCRWVLRELRFCVVDHILHHSTLRLKYVAVCHPEHRSPVVSQLIRKPCQQSSAGDTSEPRGQGLSNINPTSASSSSLTTSTLHEQPGDTSDESDDGTDPSSSPQISGIMKQTRDSGLDARQNPSKTLNLLAMSEPQDWLSPANVFLQREVYRLGSAPGLSSLPPGPDKDFLTLTWGLVVYRTTYAPDSQRLIKVFLRRLNDEVKTSLPKILPGSPEQMRMLERTYSSKVFSSEEAYDSADEITIREAFHDWKISLTLPAIELPVRLRVCLVVDDNALANLTGSLTASSLVNEDTDVTMCPVKVIEDNFPNSQLENDCRREGYDGWTRVVLSSLLEMYEGLCQGKCLADYHKTGRVYLGDGRWS</sequence>
<dbReference type="SMART" id="SM00256">
    <property type="entry name" value="FBOX"/>
    <property type="match status" value="1"/>
</dbReference>